<evidence type="ECO:0000313" key="13">
    <source>
        <dbReference type="Proteomes" id="UP000093000"/>
    </source>
</evidence>
<dbReference type="InterPro" id="IPR058801">
    <property type="entry name" value="PDZD8_N"/>
</dbReference>
<keyword evidence="13" id="KW-1185">Reference proteome</keyword>
<accession>A0A1C7NRY8</accession>
<dbReference type="InterPro" id="IPR031468">
    <property type="entry name" value="SMP_LBD"/>
</dbReference>
<evidence type="ECO:0000256" key="2">
    <source>
        <dbReference type="ARBA" id="ARBA00022448"/>
    </source>
</evidence>
<evidence type="ECO:0000256" key="3">
    <source>
        <dbReference type="ARBA" id="ARBA00022692"/>
    </source>
</evidence>
<dbReference type="GO" id="GO:1990456">
    <property type="term" value="P:mitochondrion-endoplasmic reticulum membrane tethering"/>
    <property type="evidence" value="ECO:0007669"/>
    <property type="project" value="TreeGrafter"/>
</dbReference>
<reference evidence="12 13" key="1">
    <citation type="submission" date="2016-03" db="EMBL/GenBank/DDBJ databases">
        <title>Choanephora cucurbitarum.</title>
        <authorList>
            <person name="Min B."/>
            <person name="Park H."/>
            <person name="Park J.-H."/>
            <person name="Shin H.-D."/>
            <person name="Choi I.-G."/>
        </authorList>
    </citation>
    <scope>NUCLEOTIDE SEQUENCE [LARGE SCALE GENOMIC DNA]</scope>
    <source>
        <strain evidence="12 13">KUS-F28377</strain>
    </source>
</reference>
<dbReference type="PANTHER" id="PTHR13466:SF19">
    <property type="entry name" value="NUCLEUS-VACUOLE JUNCTION PROTEIN 2"/>
    <property type="match status" value="1"/>
</dbReference>
<evidence type="ECO:0000256" key="10">
    <source>
        <dbReference type="SAM" id="Phobius"/>
    </source>
</evidence>
<keyword evidence="7" id="KW-0446">Lipid-binding</keyword>
<dbReference type="Pfam" id="PF26547">
    <property type="entry name" value="PDZD8_N"/>
    <property type="match status" value="1"/>
</dbReference>
<feature type="compositionally biased region" description="Basic and acidic residues" evidence="9">
    <location>
        <begin position="808"/>
        <end position="830"/>
    </location>
</feature>
<feature type="transmembrane region" description="Helical" evidence="10">
    <location>
        <begin position="7"/>
        <end position="29"/>
    </location>
</feature>
<feature type="compositionally biased region" description="Pro residues" evidence="9">
    <location>
        <begin position="835"/>
        <end position="844"/>
    </location>
</feature>
<feature type="compositionally biased region" description="Low complexity" evidence="9">
    <location>
        <begin position="589"/>
        <end position="598"/>
    </location>
</feature>
<organism evidence="12 13">
    <name type="scientific">Choanephora cucurbitarum</name>
    <dbReference type="NCBI Taxonomy" id="101091"/>
    <lineage>
        <taxon>Eukaryota</taxon>
        <taxon>Fungi</taxon>
        <taxon>Fungi incertae sedis</taxon>
        <taxon>Mucoromycota</taxon>
        <taxon>Mucoromycotina</taxon>
        <taxon>Mucoromycetes</taxon>
        <taxon>Mucorales</taxon>
        <taxon>Mucorineae</taxon>
        <taxon>Choanephoraceae</taxon>
        <taxon>Choanephoroideae</taxon>
        <taxon>Choanephora</taxon>
    </lineage>
</organism>
<protein>
    <recommendedName>
        <fullName evidence="11">SMP-LTD domain-containing protein</fullName>
    </recommendedName>
</protein>
<gene>
    <name evidence="12" type="ORF">A0J61_00258</name>
</gene>
<dbReference type="InParanoid" id="A0A1C7NRY8"/>
<feature type="domain" description="SMP-LTD" evidence="11">
    <location>
        <begin position="245"/>
        <end position="436"/>
    </location>
</feature>
<keyword evidence="6" id="KW-0445">Lipid transport</keyword>
<keyword evidence="4" id="KW-0256">Endoplasmic reticulum</keyword>
<feature type="compositionally biased region" description="Basic and acidic residues" evidence="9">
    <location>
        <begin position="704"/>
        <end position="713"/>
    </location>
</feature>
<dbReference type="Proteomes" id="UP000093000">
    <property type="component" value="Unassembled WGS sequence"/>
</dbReference>
<feature type="compositionally biased region" description="Polar residues" evidence="9">
    <location>
        <begin position="656"/>
        <end position="667"/>
    </location>
</feature>
<dbReference type="GO" id="GO:0015914">
    <property type="term" value="P:phospholipid transport"/>
    <property type="evidence" value="ECO:0007669"/>
    <property type="project" value="TreeGrafter"/>
</dbReference>
<evidence type="ECO:0000256" key="4">
    <source>
        <dbReference type="ARBA" id="ARBA00022824"/>
    </source>
</evidence>
<dbReference type="GO" id="GO:0008289">
    <property type="term" value="F:lipid binding"/>
    <property type="evidence" value="ECO:0007669"/>
    <property type="project" value="UniProtKB-KW"/>
</dbReference>
<keyword evidence="5 10" id="KW-1133">Transmembrane helix</keyword>
<dbReference type="OrthoDB" id="26740at2759"/>
<comment type="caution">
    <text evidence="12">The sequence shown here is derived from an EMBL/GenBank/DDBJ whole genome shotgun (WGS) entry which is preliminary data.</text>
</comment>
<dbReference type="SUPFAM" id="SSF50729">
    <property type="entry name" value="PH domain-like"/>
    <property type="match status" value="1"/>
</dbReference>
<dbReference type="GO" id="GO:0005789">
    <property type="term" value="C:endoplasmic reticulum membrane"/>
    <property type="evidence" value="ECO:0007669"/>
    <property type="project" value="UniProtKB-SubCell"/>
</dbReference>
<feature type="compositionally biased region" description="Polar residues" evidence="9">
    <location>
        <begin position="575"/>
        <end position="588"/>
    </location>
</feature>
<proteinExistence type="predicted"/>
<dbReference type="AlphaFoldDB" id="A0A1C7NRY8"/>
<evidence type="ECO:0000256" key="7">
    <source>
        <dbReference type="ARBA" id="ARBA00023121"/>
    </source>
</evidence>
<keyword evidence="8 10" id="KW-0472">Membrane</keyword>
<feature type="compositionally biased region" description="Pro residues" evidence="9">
    <location>
        <begin position="787"/>
        <end position="800"/>
    </location>
</feature>
<dbReference type="EMBL" id="LUGH01000005">
    <property type="protein sequence ID" value="OBZ91699.1"/>
    <property type="molecule type" value="Genomic_DNA"/>
</dbReference>
<comment type="subcellular location">
    <subcellularLocation>
        <location evidence="1">Endoplasmic reticulum membrane</location>
    </subcellularLocation>
</comment>
<keyword evidence="3 10" id="KW-0812">Transmembrane</keyword>
<feature type="region of interest" description="Disordered" evidence="9">
    <location>
        <begin position="526"/>
        <end position="864"/>
    </location>
</feature>
<evidence type="ECO:0000256" key="5">
    <source>
        <dbReference type="ARBA" id="ARBA00022989"/>
    </source>
</evidence>
<keyword evidence="2" id="KW-0813">Transport</keyword>
<feature type="region of interest" description="Disordered" evidence="9">
    <location>
        <begin position="458"/>
        <end position="493"/>
    </location>
</feature>
<dbReference type="STRING" id="101091.A0A1C7NRY8"/>
<dbReference type="CDD" id="cd21675">
    <property type="entry name" value="SMP_TEX2"/>
    <property type="match status" value="1"/>
</dbReference>
<dbReference type="InterPro" id="IPR011993">
    <property type="entry name" value="PH-like_dom_sf"/>
</dbReference>
<feature type="compositionally biased region" description="Low complexity" evidence="9">
    <location>
        <begin position="469"/>
        <end position="480"/>
    </location>
</feature>
<sequence length="864" mass="97683">MSLLGFLCVYILGGVTFLPIVVIVAFLFVKKNSQPFKPESKSTIEPLLVDEHDEPVLKKGWIRLINQYHPKMPEASSNSSIMSYVGGGNQSLKKGVAYAVLERDTLYCYESEKQQERIMMLSLNEYEVSLYPDTASRTEGELFNRSTMIRMVPKNLKNDINLTSKTPSEMSNTDEETTCNPAKTLYLTCARNTDKEDWYFGLLRAKKYQLSDTNEAHEDCIWMDNTHFDPPALEKLIHQVRSTPGQRETAWLNAIIGRLFLSIYKTDRLKEFVDMKIRQKINKTKRPTFLDEIHVRNVDVGQSVPSITNPKLLSLTPEGEVVVEAQVDYSGGLTIEIETDFNWSYSSRMKPIRMHLVLAVKLKKLAGRLMFKIKAPPTNRYWVSFFEMPEMEWNITPVVADKQIKLNIVTNAIESRIREVMAETFVLPNMDDTPFYQSEGKGGIFGSYVKVPVKKTTSYKHKPERKDSTVSTTSSSSSSSNASHGSNKVFVSPDQLKEAPTVPELHEKSPASDVLKLKSRRAESVTGLALDQQSSMQKLEGSRSAPDMQPILKEENLLEDKEEIDKEIRKPDSFSEGSIDQRSITETGSSTSKWSSSSLYIRKRIKKPEEDHSDTESINSFRSNQSNNGSKFFNKINQFLPSADREHQDSARQVHAAQSSPNSSSMLMNKKNAIVSAVGQYLSKKMQNNDSEDESPKDEDETASESKRERYAERLANMQKRAKERSQSSSSFNLSDSDRADQSFSTPSTNQSHTSPIISSEKPGRYRAASTVQRPTDIVNEDRSNKPPLPPRRYSTPPPMSQEVTIEAAKDAIKPPIFKEEKEFHQHQQEQEQPTSPPPLPTSPRPLSKPDAADQNIPPLPPRL</sequence>
<dbReference type="PROSITE" id="PS51847">
    <property type="entry name" value="SMP"/>
    <property type="match status" value="1"/>
</dbReference>
<feature type="compositionally biased region" description="Acidic residues" evidence="9">
    <location>
        <begin position="690"/>
        <end position="703"/>
    </location>
</feature>
<feature type="compositionally biased region" description="Basic and acidic residues" evidence="9">
    <location>
        <begin position="552"/>
        <end position="573"/>
    </location>
</feature>
<feature type="compositionally biased region" description="Basic and acidic residues" evidence="9">
    <location>
        <begin position="643"/>
        <end position="652"/>
    </location>
</feature>
<dbReference type="FunCoup" id="A0A1C7NRY8">
    <property type="interactions" value="29"/>
</dbReference>
<evidence type="ECO:0000259" key="11">
    <source>
        <dbReference type="PROSITE" id="PS51847"/>
    </source>
</evidence>
<evidence type="ECO:0000256" key="1">
    <source>
        <dbReference type="ARBA" id="ARBA00004586"/>
    </source>
</evidence>
<feature type="compositionally biased region" description="Polar residues" evidence="9">
    <location>
        <begin position="742"/>
        <end position="758"/>
    </location>
</feature>
<dbReference type="Gene3D" id="2.30.29.30">
    <property type="entry name" value="Pleckstrin-homology domain (PH domain)/Phosphotyrosine-binding domain (PTB)"/>
    <property type="match status" value="1"/>
</dbReference>
<dbReference type="GO" id="GO:0032865">
    <property type="term" value="C:ERMES complex"/>
    <property type="evidence" value="ECO:0007669"/>
    <property type="project" value="TreeGrafter"/>
</dbReference>
<name>A0A1C7NRY8_9FUNG</name>
<evidence type="ECO:0000256" key="8">
    <source>
        <dbReference type="ARBA" id="ARBA00023136"/>
    </source>
</evidence>
<evidence type="ECO:0000256" key="9">
    <source>
        <dbReference type="SAM" id="MobiDB-lite"/>
    </source>
</evidence>
<dbReference type="PANTHER" id="PTHR13466">
    <property type="entry name" value="TEX2 PROTEIN-RELATED"/>
    <property type="match status" value="1"/>
</dbReference>
<evidence type="ECO:0000313" key="12">
    <source>
        <dbReference type="EMBL" id="OBZ91699.1"/>
    </source>
</evidence>
<evidence type="ECO:0000256" key="6">
    <source>
        <dbReference type="ARBA" id="ARBA00023055"/>
    </source>
</evidence>
<feature type="compositionally biased region" description="Polar residues" evidence="9">
    <location>
        <begin position="616"/>
        <end position="640"/>
    </location>
</feature>